<accession>A0A1W1HIA1</accession>
<dbReference type="Pfam" id="PF14319">
    <property type="entry name" value="Zn_Tnp_IS91"/>
    <property type="match status" value="1"/>
</dbReference>
<dbReference type="InterPro" id="IPR007069">
    <property type="entry name" value="Transposase_32"/>
</dbReference>
<name>A0A1W1HIA1_9BACT</name>
<dbReference type="Pfam" id="PF04986">
    <property type="entry name" value="Y2_Tnp"/>
    <property type="match status" value="1"/>
</dbReference>
<dbReference type="GO" id="GO:0004803">
    <property type="term" value="F:transposase activity"/>
    <property type="evidence" value="ECO:0007669"/>
    <property type="project" value="InterPro"/>
</dbReference>
<dbReference type="GO" id="GO:0003677">
    <property type="term" value="F:DNA binding"/>
    <property type="evidence" value="ECO:0007669"/>
    <property type="project" value="InterPro"/>
</dbReference>
<dbReference type="CDD" id="cd10146">
    <property type="entry name" value="LabA_like_C"/>
    <property type="match status" value="1"/>
</dbReference>
<keyword evidence="3" id="KW-1185">Reference proteome</keyword>
<dbReference type="Pfam" id="PF12872">
    <property type="entry name" value="OST-HTH"/>
    <property type="match status" value="1"/>
</dbReference>
<evidence type="ECO:0000259" key="1">
    <source>
        <dbReference type="PROSITE" id="PS51644"/>
    </source>
</evidence>
<dbReference type="PANTHER" id="PTHR37023:SF1">
    <property type="entry name" value="ISSOD25 TRANSPOSASE TNPA_ISSOD25"/>
    <property type="match status" value="1"/>
</dbReference>
<dbReference type="InterPro" id="IPR041966">
    <property type="entry name" value="LOTUS-like"/>
</dbReference>
<proteinExistence type="predicted"/>
<gene>
    <name evidence="2" type="ORF">MTBBW1_600006</name>
</gene>
<dbReference type="STRING" id="1246637.MTBBW1_600006"/>
<dbReference type="EMBL" id="FWEV01000304">
    <property type="protein sequence ID" value="SLM32176.1"/>
    <property type="molecule type" value="Genomic_DNA"/>
</dbReference>
<dbReference type="AlphaFoldDB" id="A0A1W1HIA1"/>
<dbReference type="PANTHER" id="PTHR37023">
    <property type="entry name" value="TRANSPOSASE"/>
    <property type="match status" value="1"/>
</dbReference>
<dbReference type="InterPro" id="IPR025605">
    <property type="entry name" value="OST-HTH/LOTUS_dom"/>
</dbReference>
<organism evidence="2 3">
    <name type="scientific">Desulfamplus magnetovallimortis</name>
    <dbReference type="NCBI Taxonomy" id="1246637"/>
    <lineage>
        <taxon>Bacteria</taxon>
        <taxon>Pseudomonadati</taxon>
        <taxon>Thermodesulfobacteriota</taxon>
        <taxon>Desulfobacteria</taxon>
        <taxon>Desulfobacterales</taxon>
        <taxon>Desulfobacteraceae</taxon>
        <taxon>Desulfamplus</taxon>
    </lineage>
</organism>
<dbReference type="PROSITE" id="PS51644">
    <property type="entry name" value="HTH_OST"/>
    <property type="match status" value="1"/>
</dbReference>
<dbReference type="InterPro" id="IPR026889">
    <property type="entry name" value="Zn_Tnp"/>
</dbReference>
<dbReference type="GO" id="GO:0006313">
    <property type="term" value="P:DNA transposition"/>
    <property type="evidence" value="ECO:0007669"/>
    <property type="project" value="InterPro"/>
</dbReference>
<dbReference type="Gene3D" id="3.30.420.610">
    <property type="entry name" value="LOTUS domain-like"/>
    <property type="match status" value="1"/>
</dbReference>
<evidence type="ECO:0000313" key="3">
    <source>
        <dbReference type="Proteomes" id="UP000191931"/>
    </source>
</evidence>
<sequence length="322" mass="37049">MDSVLTPRVELPLSKKKTLEETLSSLPGELICKDSPPGNKYGECELADILRLYWSDYQRDNSVTPRQHKVLSDTLHCRTGDFGYSVNMCDTCGHTELFPNSCSNSHCPKCRSRKRHKWVDVRMDELLPVPYFHCVFTLPNRIFSFCLFNQKVVYDHLFRSFADTLLAFGHDPKWAGGKTGFFMVLHTWGQQLPVHPHVHCVIPGGAYDEATGEWTNKQEELITPTVQDERNEKNTSFKEADDESRKVETEFLKEFVLNALEQSTDDSGWAQLGTFGSYLTKIEPDFDSRHYGFKKLSDLVRAKNDLFLTEEREIENSNHKVL</sequence>
<feature type="domain" description="HTH OST-type" evidence="1">
    <location>
        <begin position="248"/>
        <end position="322"/>
    </location>
</feature>
<protein>
    <recommendedName>
        <fullName evidence="1">HTH OST-type domain-containing protein</fullName>
    </recommendedName>
</protein>
<evidence type="ECO:0000313" key="2">
    <source>
        <dbReference type="EMBL" id="SLM32176.1"/>
    </source>
</evidence>
<reference evidence="2 3" key="1">
    <citation type="submission" date="2017-03" db="EMBL/GenBank/DDBJ databases">
        <authorList>
            <person name="Afonso C.L."/>
            <person name="Miller P.J."/>
            <person name="Scott M.A."/>
            <person name="Spackman E."/>
            <person name="Goraichik I."/>
            <person name="Dimitrov K.M."/>
            <person name="Suarez D.L."/>
            <person name="Swayne D.E."/>
        </authorList>
    </citation>
    <scope>NUCLEOTIDE SEQUENCE [LARGE SCALE GENOMIC DNA]</scope>
    <source>
        <strain evidence="2">PRJEB14757</strain>
    </source>
</reference>
<dbReference type="Proteomes" id="UP000191931">
    <property type="component" value="Unassembled WGS sequence"/>
</dbReference>